<evidence type="ECO:0000256" key="1">
    <source>
        <dbReference type="ARBA" id="ARBA00022723"/>
    </source>
</evidence>
<feature type="compositionally biased region" description="Basic residues" evidence="5">
    <location>
        <begin position="554"/>
        <end position="565"/>
    </location>
</feature>
<name>M7SDJ1_EUTLA</name>
<keyword evidence="2 4" id="KW-0863">Zinc-finger</keyword>
<feature type="compositionally biased region" description="Gly residues" evidence="5">
    <location>
        <begin position="980"/>
        <end position="1000"/>
    </location>
</feature>
<dbReference type="GO" id="GO:0008270">
    <property type="term" value="F:zinc ion binding"/>
    <property type="evidence" value="ECO:0007669"/>
    <property type="project" value="UniProtKB-KW"/>
</dbReference>
<dbReference type="GO" id="GO:0000785">
    <property type="term" value="C:chromatin"/>
    <property type="evidence" value="ECO:0007669"/>
    <property type="project" value="TreeGrafter"/>
</dbReference>
<feature type="compositionally biased region" description="Low complexity" evidence="5">
    <location>
        <begin position="681"/>
        <end position="695"/>
    </location>
</feature>
<feature type="compositionally biased region" description="Basic and acidic residues" evidence="5">
    <location>
        <begin position="966"/>
        <end position="977"/>
    </location>
</feature>
<feature type="region of interest" description="Disordered" evidence="5">
    <location>
        <begin position="940"/>
        <end position="1010"/>
    </location>
</feature>
<dbReference type="SMART" id="SM00356">
    <property type="entry name" value="ZnF_C3H1"/>
    <property type="match status" value="1"/>
</dbReference>
<feature type="domain" description="C3H1-type" evidence="6">
    <location>
        <begin position="1012"/>
        <end position="1039"/>
    </location>
</feature>
<evidence type="ECO:0000256" key="5">
    <source>
        <dbReference type="SAM" id="MobiDB-lite"/>
    </source>
</evidence>
<dbReference type="HOGENOM" id="CLU_008693_0_1_1"/>
<dbReference type="EMBL" id="KB707096">
    <property type="protein sequence ID" value="EMR64294.1"/>
    <property type="molecule type" value="Genomic_DNA"/>
</dbReference>
<reference evidence="8" key="1">
    <citation type="journal article" date="2013" name="Genome Announc.">
        <title>Draft genome sequence of the grapevine dieback fungus Eutypa lata UCR-EL1.</title>
        <authorList>
            <person name="Blanco-Ulate B."/>
            <person name="Rolshausen P.E."/>
            <person name="Cantu D."/>
        </authorList>
    </citation>
    <scope>NUCLEOTIDE SEQUENCE [LARGE SCALE GENOMIC DNA]</scope>
    <source>
        <strain evidence="8">UCR-EL1</strain>
    </source>
</reference>
<evidence type="ECO:0000259" key="6">
    <source>
        <dbReference type="PROSITE" id="PS50103"/>
    </source>
</evidence>
<accession>M7SDJ1</accession>
<feature type="compositionally biased region" description="Low complexity" evidence="5">
    <location>
        <begin position="940"/>
        <end position="954"/>
    </location>
</feature>
<dbReference type="InterPro" id="IPR041367">
    <property type="entry name" value="Znf-CCCH_4"/>
</dbReference>
<feature type="region of interest" description="Disordered" evidence="5">
    <location>
        <begin position="147"/>
        <end position="177"/>
    </location>
</feature>
<proteinExistence type="predicted"/>
<feature type="region of interest" description="Disordered" evidence="5">
    <location>
        <begin position="846"/>
        <end position="866"/>
    </location>
</feature>
<feature type="compositionally biased region" description="Polar residues" evidence="5">
    <location>
        <begin position="665"/>
        <end position="675"/>
    </location>
</feature>
<feature type="compositionally biased region" description="Low complexity" evidence="5">
    <location>
        <begin position="471"/>
        <end position="486"/>
    </location>
</feature>
<dbReference type="Pfam" id="PF18044">
    <property type="entry name" value="zf-CCCH_4"/>
    <property type="match status" value="1"/>
</dbReference>
<dbReference type="Proteomes" id="UP000012174">
    <property type="component" value="Unassembled WGS sequence"/>
</dbReference>
<keyword evidence="8" id="KW-1185">Reference proteome</keyword>
<dbReference type="Gene3D" id="4.10.1000.10">
    <property type="entry name" value="Zinc finger, CCCH-type"/>
    <property type="match status" value="1"/>
</dbReference>
<feature type="compositionally biased region" description="Basic and acidic residues" evidence="5">
    <location>
        <begin position="528"/>
        <end position="553"/>
    </location>
</feature>
<feature type="compositionally biased region" description="Polar residues" evidence="5">
    <location>
        <begin position="487"/>
        <end position="497"/>
    </location>
</feature>
<feature type="region of interest" description="Disordered" evidence="5">
    <location>
        <begin position="759"/>
        <end position="785"/>
    </location>
</feature>
<feature type="zinc finger region" description="C3H1-type" evidence="4">
    <location>
        <begin position="1012"/>
        <end position="1039"/>
    </location>
</feature>
<dbReference type="OMA" id="YWREGKC"/>
<dbReference type="PANTHER" id="PTHR46557:SF1">
    <property type="entry name" value="SERINE_THREONINE-PROTEIN PHOSPHATASE 1 REGULATORY SUBUNIT 10"/>
    <property type="match status" value="1"/>
</dbReference>
<feature type="region of interest" description="Disordered" evidence="5">
    <location>
        <begin position="718"/>
        <end position="743"/>
    </location>
</feature>
<feature type="compositionally biased region" description="Low complexity" evidence="5">
    <location>
        <begin position="382"/>
        <end position="397"/>
    </location>
</feature>
<dbReference type="PROSITE" id="PS50103">
    <property type="entry name" value="ZF_C3H1"/>
    <property type="match status" value="1"/>
</dbReference>
<feature type="compositionally biased region" description="Basic and acidic residues" evidence="5">
    <location>
        <begin position="773"/>
        <end position="782"/>
    </location>
</feature>
<dbReference type="AlphaFoldDB" id="M7SDJ1"/>
<evidence type="ECO:0000256" key="3">
    <source>
        <dbReference type="ARBA" id="ARBA00022833"/>
    </source>
</evidence>
<keyword evidence="1 4" id="KW-0479">Metal-binding</keyword>
<dbReference type="SUPFAM" id="SSF90229">
    <property type="entry name" value="CCCH zinc finger"/>
    <property type="match status" value="1"/>
</dbReference>
<feature type="region of interest" description="Disordered" evidence="5">
    <location>
        <begin position="362"/>
        <end position="705"/>
    </location>
</feature>
<protein>
    <submittedName>
        <fullName evidence="7">Putative zinc finger protein</fullName>
    </submittedName>
</protein>
<evidence type="ECO:0000256" key="4">
    <source>
        <dbReference type="PROSITE-ProRule" id="PRU00723"/>
    </source>
</evidence>
<dbReference type="KEGG" id="ela:UCREL1_8741"/>
<feature type="compositionally biased region" description="Basic residues" evidence="5">
    <location>
        <begin position="152"/>
        <end position="161"/>
    </location>
</feature>
<evidence type="ECO:0000313" key="8">
    <source>
        <dbReference type="Proteomes" id="UP000012174"/>
    </source>
</evidence>
<organism evidence="7 8">
    <name type="scientific">Eutypa lata (strain UCR-EL1)</name>
    <name type="common">Grapevine dieback disease fungus</name>
    <name type="synonym">Eutypa armeniacae</name>
    <dbReference type="NCBI Taxonomy" id="1287681"/>
    <lineage>
        <taxon>Eukaryota</taxon>
        <taxon>Fungi</taxon>
        <taxon>Dikarya</taxon>
        <taxon>Ascomycota</taxon>
        <taxon>Pezizomycotina</taxon>
        <taxon>Sordariomycetes</taxon>
        <taxon>Xylariomycetidae</taxon>
        <taxon>Xylariales</taxon>
        <taxon>Diatrypaceae</taxon>
        <taxon>Eutypa</taxon>
    </lineage>
</organism>
<feature type="compositionally biased region" description="Basic and acidic residues" evidence="5">
    <location>
        <begin position="726"/>
        <end position="743"/>
    </location>
</feature>
<sequence>MSIPTGIPTSAPAGGVPVGIPARAATTVPHGSQVAKRVTGVSPIGPQWRGIEGLSNIVYSDVPDPSQMRVKASESAKYRKPTWPVFKHKYLNDNLVSGRSQRFPGQILCDHAAVKARMDGSGLDDNTKAQLEAELKKLNSEFLNVTGDHIKSKGPAKRKTKVSVDDSSDSSDDGEDIDRRAKEIKSAVASPNDLVKVVEQKVVNIVWQDPTTAPKKNATGEAIAAYGKLVDELWAKHKDLKDAITNQKNDQAKALRDALKRQTELIHVAVETINTFGADSIVENMGSNRKLTGILYNFVSYCWSIKDFNGPVPKSVLGLVSEFTTVPATVFDKLKEKLSKLASKFDSETRELLEEIIDNFKKYEKQRPQPPTDIQDAKKPSKTPTTTTSSVAKETSVLPKPQVVKKDPGPKSTAVDSKKMQPMKYAGLESARKISNGVSAKRPRDDDSDSRSTKKVAVEGTTGTPATNKQSSATPASSSASATTTTVQTRPKTSTSILPGKSRPMVKPTAKKVEPPPQRSVFGSLLEEIAKPKEKPKPREEPKGRPETEEEKARRLRKESRRGRRVTWAPEEQLVEYRYFQHDSAEDEGRAKNELQDAHDNRSEGQALKSAFKSQKEKEDGEESEDDDEVDVKETALRDWKKISVADPLLNEERAAKNFERRGGSQKTNTKQQKFISDYESPSNNMSQQPQSAPSRMTTQEERDEEVLALLNSKKVANWVDPDPYDPARPKTQRRYDYPDPKVQESVNALEVVVAEYKDKPFPPTEPPMHIQGDPDRVKEWWTGHNASAAARAQVANANKPLAASYPPQFPAVQQQLQPQPQPQQGQADIGSILQQINSIQANRVTQANAPTPQQPPAAAQPQMSTVTPDIQAVLQQLQAQPQPAPASAAPAPVAAPSTDANANAAMMAYYQMMQQASASGPNAEANAAWMLAYYQHQQQQGQSQGQQGSSSYGQDRDGSGSGGDQNRRNRDQDRRSGNNGSGRPHGGNGTRGGGNSGGGGDRDSRGINRSLIGTKPCTFWAKNQCTKGDKCTFRHDPADLVSSNY</sequence>
<feature type="compositionally biased region" description="Acidic residues" evidence="5">
    <location>
        <begin position="620"/>
        <end position="631"/>
    </location>
</feature>
<feature type="compositionally biased region" description="Acidic residues" evidence="5">
    <location>
        <begin position="166"/>
        <end position="176"/>
    </location>
</feature>
<dbReference type="eggNOG" id="ENOG502S0GX">
    <property type="taxonomic scope" value="Eukaryota"/>
</dbReference>
<dbReference type="InterPro" id="IPR000571">
    <property type="entry name" value="Znf_CCCH"/>
</dbReference>
<dbReference type="PANTHER" id="PTHR46557">
    <property type="entry name" value="SERINE/THREONINE-PROTEIN PHOSPHATASE 1 REGULATORY SUBUNIT 10-RELATED"/>
    <property type="match status" value="1"/>
</dbReference>
<dbReference type="InterPro" id="IPR036855">
    <property type="entry name" value="Znf_CCCH_sf"/>
</dbReference>
<feature type="compositionally biased region" description="Basic and acidic residues" evidence="5">
    <location>
        <begin position="651"/>
        <end position="663"/>
    </location>
</feature>
<feature type="compositionally biased region" description="Basic and acidic residues" evidence="5">
    <location>
        <begin position="632"/>
        <end position="644"/>
    </location>
</feature>
<feature type="compositionally biased region" description="Low complexity" evidence="5">
    <location>
        <begin position="846"/>
        <end position="863"/>
    </location>
</feature>
<gene>
    <name evidence="7" type="ORF">UCREL1_8741</name>
</gene>
<feature type="compositionally biased region" description="Basic and acidic residues" evidence="5">
    <location>
        <begin position="442"/>
        <end position="452"/>
    </location>
</feature>
<dbReference type="OrthoDB" id="4347at2759"/>
<dbReference type="GO" id="GO:0072357">
    <property type="term" value="C:PTW/PP1 phosphatase complex"/>
    <property type="evidence" value="ECO:0007669"/>
    <property type="project" value="TreeGrafter"/>
</dbReference>
<evidence type="ECO:0000256" key="2">
    <source>
        <dbReference type="ARBA" id="ARBA00022771"/>
    </source>
</evidence>
<feature type="compositionally biased region" description="Polar residues" evidence="5">
    <location>
        <begin position="461"/>
        <end position="470"/>
    </location>
</feature>
<keyword evidence="3 4" id="KW-0862">Zinc</keyword>
<feature type="compositionally biased region" description="Basic and acidic residues" evidence="5">
    <location>
        <begin position="579"/>
        <end position="603"/>
    </location>
</feature>
<evidence type="ECO:0000313" key="7">
    <source>
        <dbReference type="EMBL" id="EMR64294.1"/>
    </source>
</evidence>
<dbReference type="STRING" id="1287681.M7SDJ1"/>
<dbReference type="GO" id="GO:0008157">
    <property type="term" value="F:protein phosphatase 1 binding"/>
    <property type="evidence" value="ECO:0007669"/>
    <property type="project" value="TreeGrafter"/>
</dbReference>